<dbReference type="STRING" id="4155.A0A022RY26"/>
<reference evidence="1 2" key="1">
    <citation type="journal article" date="2013" name="Proc. Natl. Acad. Sci. U.S.A.">
        <title>Fine-scale variation in meiotic recombination in Mimulus inferred from population shotgun sequencing.</title>
        <authorList>
            <person name="Hellsten U."/>
            <person name="Wright K.M."/>
            <person name="Jenkins J."/>
            <person name="Shu S."/>
            <person name="Yuan Y."/>
            <person name="Wessler S.R."/>
            <person name="Schmutz J."/>
            <person name="Willis J.H."/>
            <person name="Rokhsar D.S."/>
        </authorList>
    </citation>
    <scope>NUCLEOTIDE SEQUENCE [LARGE SCALE GENOMIC DNA]</scope>
    <source>
        <strain evidence="2">cv. DUN x IM62</strain>
    </source>
</reference>
<evidence type="ECO:0000313" key="2">
    <source>
        <dbReference type="Proteomes" id="UP000030748"/>
    </source>
</evidence>
<dbReference type="Proteomes" id="UP000030748">
    <property type="component" value="Unassembled WGS sequence"/>
</dbReference>
<sequence>RNGVVVTGENSLVSGSPVGFEQMNKNLLGEDAAVDLFVYQRMGAYFFSPEHFPAFAQFFRGLSQPTQSLDDLPMEEDCENAESLCGMNRYLQTA</sequence>
<dbReference type="Gene3D" id="3.20.20.80">
    <property type="entry name" value="Glycosidases"/>
    <property type="match status" value="1"/>
</dbReference>
<accession>A0A022RY26</accession>
<gene>
    <name evidence="1" type="ORF">MIMGU_mgv1a0251152mg</name>
</gene>
<dbReference type="InterPro" id="IPR017853">
    <property type="entry name" value="GH"/>
</dbReference>
<name>A0A022RY26_ERYGU</name>
<evidence type="ECO:0000313" key="1">
    <source>
        <dbReference type="EMBL" id="EYU43890.1"/>
    </source>
</evidence>
<dbReference type="AlphaFoldDB" id="A0A022RY26"/>
<keyword evidence="2" id="KW-1185">Reference proteome</keyword>
<dbReference type="EMBL" id="KI630229">
    <property type="protein sequence ID" value="EYU43890.1"/>
    <property type="molecule type" value="Genomic_DNA"/>
</dbReference>
<feature type="non-terminal residue" evidence="1">
    <location>
        <position position="1"/>
    </location>
</feature>
<proteinExistence type="predicted"/>
<evidence type="ECO:0008006" key="3">
    <source>
        <dbReference type="Google" id="ProtNLM"/>
    </source>
</evidence>
<organism evidence="1 2">
    <name type="scientific">Erythranthe guttata</name>
    <name type="common">Yellow monkey flower</name>
    <name type="synonym">Mimulus guttatus</name>
    <dbReference type="NCBI Taxonomy" id="4155"/>
    <lineage>
        <taxon>Eukaryota</taxon>
        <taxon>Viridiplantae</taxon>
        <taxon>Streptophyta</taxon>
        <taxon>Embryophyta</taxon>
        <taxon>Tracheophyta</taxon>
        <taxon>Spermatophyta</taxon>
        <taxon>Magnoliopsida</taxon>
        <taxon>eudicotyledons</taxon>
        <taxon>Gunneridae</taxon>
        <taxon>Pentapetalae</taxon>
        <taxon>asterids</taxon>
        <taxon>lamiids</taxon>
        <taxon>Lamiales</taxon>
        <taxon>Phrymaceae</taxon>
        <taxon>Erythranthe</taxon>
    </lineage>
</organism>
<dbReference type="SUPFAM" id="SSF51445">
    <property type="entry name" value="(Trans)glycosidases"/>
    <property type="match status" value="1"/>
</dbReference>
<protein>
    <recommendedName>
        <fullName evidence="3">Beta-amylase</fullName>
    </recommendedName>
</protein>